<keyword evidence="1 2" id="KW-0663">Pyridoxal phosphate</keyword>
<accession>A0A317C318</accession>
<dbReference type="InterPro" id="IPR029066">
    <property type="entry name" value="PLP-binding_barrel"/>
</dbReference>
<dbReference type="PANTHER" id="PTHR10146:SF14">
    <property type="entry name" value="PYRIDOXAL PHOSPHATE HOMEOSTASIS PROTEIN"/>
    <property type="match status" value="1"/>
</dbReference>
<organism evidence="6 7">
    <name type="scientific">Leucothrix pacifica</name>
    <dbReference type="NCBI Taxonomy" id="1247513"/>
    <lineage>
        <taxon>Bacteria</taxon>
        <taxon>Pseudomonadati</taxon>
        <taxon>Pseudomonadota</taxon>
        <taxon>Gammaproteobacteria</taxon>
        <taxon>Thiotrichales</taxon>
        <taxon>Thiotrichaceae</taxon>
        <taxon>Leucothrix</taxon>
    </lineage>
</organism>
<keyword evidence="7" id="KW-1185">Reference proteome</keyword>
<evidence type="ECO:0000256" key="1">
    <source>
        <dbReference type="ARBA" id="ARBA00022898"/>
    </source>
</evidence>
<dbReference type="AlphaFoldDB" id="A0A317C318"/>
<feature type="domain" description="Alanine racemase N-terminal" evidence="5">
    <location>
        <begin position="26"/>
        <end position="227"/>
    </location>
</feature>
<evidence type="ECO:0000256" key="2">
    <source>
        <dbReference type="HAMAP-Rule" id="MF_02087"/>
    </source>
</evidence>
<dbReference type="SUPFAM" id="SSF51419">
    <property type="entry name" value="PLP-binding barrel"/>
    <property type="match status" value="1"/>
</dbReference>
<evidence type="ECO:0000259" key="5">
    <source>
        <dbReference type="Pfam" id="PF01168"/>
    </source>
</evidence>
<dbReference type="RefSeq" id="WP_109839086.1">
    <property type="nucleotide sequence ID" value="NZ_QGKM01000069.1"/>
</dbReference>
<dbReference type="InterPro" id="IPR001608">
    <property type="entry name" value="Ala_racemase_N"/>
</dbReference>
<comment type="similarity">
    <text evidence="2 4">Belongs to the pyridoxal phosphate-binding protein YggS/PROSC family.</text>
</comment>
<protein>
    <recommendedName>
        <fullName evidence="2">Pyridoxal phosphate homeostasis protein</fullName>
        <shortName evidence="2">PLP homeostasis protein</shortName>
    </recommendedName>
</protein>
<dbReference type="PANTHER" id="PTHR10146">
    <property type="entry name" value="PROLINE SYNTHETASE CO-TRANSCRIBED BACTERIAL HOMOLOG PROTEIN"/>
    <property type="match status" value="1"/>
</dbReference>
<dbReference type="OrthoDB" id="9804072at2"/>
<gene>
    <name evidence="6" type="ORF">DKW60_18170</name>
</gene>
<proteinExistence type="inferred from homology"/>
<evidence type="ECO:0000313" key="7">
    <source>
        <dbReference type="Proteomes" id="UP000245539"/>
    </source>
</evidence>
<dbReference type="HAMAP" id="MF_02087">
    <property type="entry name" value="PLP_homeostasis"/>
    <property type="match status" value="1"/>
</dbReference>
<dbReference type="InterPro" id="IPR011078">
    <property type="entry name" value="PyrdxlP_homeostasis"/>
</dbReference>
<dbReference type="NCBIfam" id="TIGR00044">
    <property type="entry name" value="YggS family pyridoxal phosphate-dependent enzyme"/>
    <property type="match status" value="1"/>
</dbReference>
<reference evidence="6 7" key="1">
    <citation type="submission" date="2018-05" db="EMBL/GenBank/DDBJ databases">
        <title>Leucothrix arctica sp. nov., isolated from Arctic seawater.</title>
        <authorList>
            <person name="Choi A."/>
            <person name="Baek K."/>
        </authorList>
    </citation>
    <scope>NUCLEOTIDE SEQUENCE [LARGE SCALE GENOMIC DNA]</scope>
    <source>
        <strain evidence="6 7">JCM 18388</strain>
    </source>
</reference>
<comment type="function">
    <text evidence="2">Pyridoxal 5'-phosphate (PLP)-binding protein, which is involved in PLP homeostasis.</text>
</comment>
<dbReference type="PIRSF" id="PIRSF004848">
    <property type="entry name" value="YBL036c_PLPDEIII"/>
    <property type="match status" value="1"/>
</dbReference>
<comment type="cofactor">
    <cofactor evidence="3">
        <name>pyridoxal 5'-phosphate</name>
        <dbReference type="ChEBI" id="CHEBI:597326"/>
    </cofactor>
</comment>
<sequence>MSKIQHNLQTIGTEIAGDCQRFGRDAASVTLLAVSKRHPASAIREAYDCDQRAFGENYVQEMLEKAEQLGALDIAWHFIGPLQSNKTKDVAKVASWVHTVDRLKIARRLSEQRPQTLAPLNVCLQVNVNNETSKSGVSLDELGELLESVSDLPNITVRGLMAIPEATNDTTRQRQNFRLLAGAMARLNATGYQLDTLSMGMSGDMDAAIAEGATIVRIGTAIFGERPTA</sequence>
<dbReference type="GO" id="GO:0030170">
    <property type="term" value="F:pyridoxal phosphate binding"/>
    <property type="evidence" value="ECO:0007669"/>
    <property type="project" value="UniProtKB-UniRule"/>
</dbReference>
<name>A0A317C318_9GAMM</name>
<dbReference type="Gene3D" id="3.20.20.10">
    <property type="entry name" value="Alanine racemase"/>
    <property type="match status" value="1"/>
</dbReference>
<evidence type="ECO:0000313" key="6">
    <source>
        <dbReference type="EMBL" id="PWQ93014.1"/>
    </source>
</evidence>
<evidence type="ECO:0000256" key="3">
    <source>
        <dbReference type="PIRSR" id="PIRSR004848-1"/>
    </source>
</evidence>
<dbReference type="EMBL" id="QGKM01000069">
    <property type="protein sequence ID" value="PWQ93014.1"/>
    <property type="molecule type" value="Genomic_DNA"/>
</dbReference>
<evidence type="ECO:0000256" key="4">
    <source>
        <dbReference type="RuleBase" id="RU004514"/>
    </source>
</evidence>
<comment type="caution">
    <text evidence="6">The sequence shown here is derived from an EMBL/GenBank/DDBJ whole genome shotgun (WGS) entry which is preliminary data.</text>
</comment>
<dbReference type="CDD" id="cd06824">
    <property type="entry name" value="PLPDE_III_Yggs_like"/>
    <property type="match status" value="1"/>
</dbReference>
<dbReference type="Pfam" id="PF01168">
    <property type="entry name" value="Ala_racemase_N"/>
    <property type="match status" value="1"/>
</dbReference>
<feature type="modified residue" description="N6-(pyridoxal phosphate)lysine" evidence="2 3">
    <location>
        <position position="36"/>
    </location>
</feature>
<dbReference type="Proteomes" id="UP000245539">
    <property type="component" value="Unassembled WGS sequence"/>
</dbReference>
<dbReference type="PROSITE" id="PS01211">
    <property type="entry name" value="UPF0001"/>
    <property type="match status" value="1"/>
</dbReference>
<dbReference type="FunFam" id="3.20.20.10:FF:000018">
    <property type="entry name" value="Pyridoxal phosphate homeostasis protein"/>
    <property type="match status" value="1"/>
</dbReference>